<dbReference type="Gene3D" id="1.10.1610.10">
    <property type="match status" value="1"/>
</dbReference>
<dbReference type="Pfam" id="PF02277">
    <property type="entry name" value="DBI_PRT"/>
    <property type="match status" value="1"/>
</dbReference>
<dbReference type="AlphaFoldDB" id="A0A6L5QQU0"/>
<evidence type="ECO:0000313" key="11">
    <source>
        <dbReference type="EMBL" id="MRX11692.1"/>
    </source>
</evidence>
<comment type="pathway">
    <text evidence="1 10">Nucleoside biosynthesis; alpha-ribazole biosynthesis; alpha-ribazole from 5,6-dimethylbenzimidazole: step 1/2.</text>
</comment>
<dbReference type="PANTHER" id="PTHR43463:SF1">
    <property type="entry name" value="NICOTINATE-NUCLEOTIDE--DIMETHYLBENZIMIDAZOLE PHOSPHORIBOSYLTRANSFERASE"/>
    <property type="match status" value="1"/>
</dbReference>
<comment type="catalytic activity">
    <reaction evidence="9 10">
        <text>5,6-dimethylbenzimidazole + nicotinate beta-D-ribonucleotide = alpha-ribazole 5'-phosphate + nicotinate + H(+)</text>
        <dbReference type="Rhea" id="RHEA:11196"/>
        <dbReference type="ChEBI" id="CHEBI:15378"/>
        <dbReference type="ChEBI" id="CHEBI:15890"/>
        <dbReference type="ChEBI" id="CHEBI:32544"/>
        <dbReference type="ChEBI" id="CHEBI:57502"/>
        <dbReference type="ChEBI" id="CHEBI:57918"/>
        <dbReference type="EC" id="2.4.2.21"/>
    </reaction>
</comment>
<evidence type="ECO:0000256" key="5">
    <source>
        <dbReference type="ARBA" id="ARBA00022573"/>
    </source>
</evidence>
<dbReference type="FunFam" id="3.40.50.10210:FF:000001">
    <property type="entry name" value="Nicotinate-nucleotide--dimethylbenzimidazole phosphoribosyltransferase"/>
    <property type="match status" value="1"/>
</dbReference>
<dbReference type="InterPro" id="IPR017846">
    <property type="entry name" value="Nict_dMeBzImd_PRibTrfase_bact"/>
</dbReference>
<keyword evidence="12" id="KW-1185">Reference proteome</keyword>
<accession>A0A6L5QQU0</accession>
<evidence type="ECO:0000256" key="10">
    <source>
        <dbReference type="HAMAP-Rule" id="MF_00230"/>
    </source>
</evidence>
<evidence type="ECO:0000256" key="6">
    <source>
        <dbReference type="ARBA" id="ARBA00022676"/>
    </source>
</evidence>
<dbReference type="NCBIfam" id="NF000996">
    <property type="entry name" value="PRK00105.1"/>
    <property type="match status" value="1"/>
</dbReference>
<comment type="caution">
    <text evidence="11">The sequence shown here is derived from an EMBL/GenBank/DDBJ whole genome shotgun (WGS) entry which is preliminary data.</text>
</comment>
<dbReference type="InterPro" id="IPR003200">
    <property type="entry name" value="Nict_dMeBzImd_PRibTrfase"/>
</dbReference>
<evidence type="ECO:0000256" key="2">
    <source>
        <dbReference type="ARBA" id="ARBA00007110"/>
    </source>
</evidence>
<dbReference type="Gene3D" id="3.40.50.10210">
    <property type="match status" value="1"/>
</dbReference>
<dbReference type="RefSeq" id="WP_154370370.1">
    <property type="nucleotide sequence ID" value="NZ_WKJM01000042.1"/>
</dbReference>
<evidence type="ECO:0000313" key="12">
    <source>
        <dbReference type="Proteomes" id="UP000481037"/>
    </source>
</evidence>
<gene>
    <name evidence="10 11" type="primary">cobT</name>
    <name evidence="11" type="ORF">GJ697_28075</name>
</gene>
<dbReference type="CDD" id="cd02439">
    <property type="entry name" value="DMB-PRT_CobT"/>
    <property type="match status" value="1"/>
</dbReference>
<evidence type="ECO:0000256" key="4">
    <source>
        <dbReference type="ARBA" id="ARBA00015486"/>
    </source>
</evidence>
<dbReference type="HAMAP" id="MF_00230">
    <property type="entry name" value="CobT"/>
    <property type="match status" value="1"/>
</dbReference>
<dbReference type="PANTHER" id="PTHR43463">
    <property type="entry name" value="NICOTINATE-NUCLEOTIDE--DIMETHYLBENZIMIDAZOLE PHOSPHORIBOSYLTRANSFERASE"/>
    <property type="match status" value="1"/>
</dbReference>
<sequence>MSISPTRNDALAAQLDHAINNKTKPLGSLGVLETLARQIGLIQNTRDITLTKPSILVFAADHGVVAEGISAYPQDVTWQMVENFLARGAAINVLAAQNNCALRVIDAGVNHDFGPRDGLTDRKLAHGTRNFAQEPAMSRDLCQTALAAGMALASELEGNVVGFGEMGIGNTTAAAALMHKLTGIPVAQCVGAGTGLSAEGILHKQRVIEAAVARHAHAIEPLDVLATFGGLEIAMMAGAMLKAAELRKVLLIDGFIVTCALLVAARMHPAILDYCVFAHCSDENGHKQMLAALDAKPLLNLGLRLGEGTGCALALPLLHAAVNFLNQMATFESAQVSEKSE</sequence>
<evidence type="ECO:0000256" key="3">
    <source>
        <dbReference type="ARBA" id="ARBA00011991"/>
    </source>
</evidence>
<dbReference type="EMBL" id="WKJM01000042">
    <property type="protein sequence ID" value="MRX11692.1"/>
    <property type="molecule type" value="Genomic_DNA"/>
</dbReference>
<evidence type="ECO:0000256" key="9">
    <source>
        <dbReference type="ARBA" id="ARBA00047340"/>
    </source>
</evidence>
<feature type="active site" description="Proton acceptor" evidence="10">
    <location>
        <position position="307"/>
    </location>
</feature>
<dbReference type="GO" id="GO:0008939">
    <property type="term" value="F:nicotinate-nucleotide-dimethylbenzimidazole phosphoribosyltransferase activity"/>
    <property type="evidence" value="ECO:0007669"/>
    <property type="project" value="UniProtKB-UniRule"/>
</dbReference>
<proteinExistence type="inferred from homology"/>
<dbReference type="InterPro" id="IPR036087">
    <property type="entry name" value="Nict_dMeBzImd_PRibTrfase_sf"/>
</dbReference>
<reference evidence="11 12" key="1">
    <citation type="submission" date="2019-11" db="EMBL/GenBank/DDBJ databases">
        <title>Novel species isolated from a subtropical stream in China.</title>
        <authorList>
            <person name="Lu H."/>
        </authorList>
    </citation>
    <scope>NUCLEOTIDE SEQUENCE [LARGE SCALE GENOMIC DNA]</scope>
    <source>
        <strain evidence="11 12">FT25W</strain>
    </source>
</reference>
<evidence type="ECO:0000256" key="8">
    <source>
        <dbReference type="ARBA" id="ARBA00030686"/>
    </source>
</evidence>
<protein>
    <recommendedName>
        <fullName evidence="4 10">Nicotinate-nucleotide--dimethylbenzimidazole phosphoribosyltransferase</fullName>
        <shortName evidence="10">NN:DBI PRT</shortName>
        <ecNumber evidence="3 10">2.4.2.21</ecNumber>
    </recommendedName>
    <alternativeName>
        <fullName evidence="8 10">N(1)-alpha-phosphoribosyltransferase</fullName>
    </alternativeName>
</protein>
<dbReference type="Proteomes" id="UP000481037">
    <property type="component" value="Unassembled WGS sequence"/>
</dbReference>
<evidence type="ECO:0000256" key="7">
    <source>
        <dbReference type="ARBA" id="ARBA00022679"/>
    </source>
</evidence>
<keyword evidence="5 10" id="KW-0169">Cobalamin biosynthesis</keyword>
<dbReference type="UniPathway" id="UPA00061">
    <property type="reaction ID" value="UER00516"/>
</dbReference>
<evidence type="ECO:0000256" key="1">
    <source>
        <dbReference type="ARBA" id="ARBA00005049"/>
    </source>
</evidence>
<comment type="function">
    <text evidence="10">Catalyzes the synthesis of alpha-ribazole-5'-phosphate from nicotinate mononucleotide (NAMN) and 5,6-dimethylbenzimidazole (DMB).</text>
</comment>
<dbReference type="NCBIfam" id="TIGR03160">
    <property type="entry name" value="cobT_DBIPRT"/>
    <property type="match status" value="1"/>
</dbReference>
<dbReference type="GO" id="GO:0009236">
    <property type="term" value="P:cobalamin biosynthetic process"/>
    <property type="evidence" value="ECO:0007669"/>
    <property type="project" value="UniProtKB-UniRule"/>
</dbReference>
<dbReference type="InterPro" id="IPR023195">
    <property type="entry name" value="Nict_dMeBzImd_PRibTrfase_N"/>
</dbReference>
<comment type="similarity">
    <text evidence="2 10">Belongs to the CobT family.</text>
</comment>
<keyword evidence="6 10" id="KW-0328">Glycosyltransferase</keyword>
<keyword evidence="7 10" id="KW-0808">Transferase</keyword>
<dbReference type="EC" id="2.4.2.21" evidence="3 10"/>
<dbReference type="SUPFAM" id="SSF52733">
    <property type="entry name" value="Nicotinate mononucleotide:5,6-dimethylbenzimidazole phosphoribosyltransferase (CobT)"/>
    <property type="match status" value="1"/>
</dbReference>
<organism evidence="11 12">
    <name type="scientific">Duganella alba</name>
    <dbReference type="NCBI Taxonomy" id="2666081"/>
    <lineage>
        <taxon>Bacteria</taxon>
        <taxon>Pseudomonadati</taxon>
        <taxon>Pseudomonadota</taxon>
        <taxon>Betaproteobacteria</taxon>
        <taxon>Burkholderiales</taxon>
        <taxon>Oxalobacteraceae</taxon>
        <taxon>Telluria group</taxon>
        <taxon>Duganella</taxon>
    </lineage>
</organism>
<name>A0A6L5QQU0_9BURK</name>